<organism evidence="1">
    <name type="scientific">mine drainage metagenome</name>
    <dbReference type="NCBI Taxonomy" id="410659"/>
    <lineage>
        <taxon>unclassified sequences</taxon>
        <taxon>metagenomes</taxon>
        <taxon>ecological metagenomes</taxon>
    </lineage>
</organism>
<proteinExistence type="predicted"/>
<sequence length="40" mass="3882">MTKTALLLVLLATLAACNTVAGVGQDITGAAHKVGNMVGG</sequence>
<name>A0A1J5QD18_9ZZZZ</name>
<dbReference type="PROSITE" id="PS51257">
    <property type="entry name" value="PROKAR_LIPOPROTEIN"/>
    <property type="match status" value="1"/>
</dbReference>
<evidence type="ECO:0008006" key="2">
    <source>
        <dbReference type="Google" id="ProtNLM"/>
    </source>
</evidence>
<protein>
    <recommendedName>
        <fullName evidence="2">Entericidin</fullName>
    </recommendedName>
</protein>
<gene>
    <name evidence="1" type="ORF">GALL_444900</name>
</gene>
<dbReference type="EMBL" id="MLJW01002708">
    <property type="protein sequence ID" value="OIQ73869.1"/>
    <property type="molecule type" value="Genomic_DNA"/>
</dbReference>
<evidence type="ECO:0000313" key="1">
    <source>
        <dbReference type="EMBL" id="OIQ73869.1"/>
    </source>
</evidence>
<reference evidence="1" key="1">
    <citation type="submission" date="2016-10" db="EMBL/GenBank/DDBJ databases">
        <title>Sequence of Gallionella enrichment culture.</title>
        <authorList>
            <person name="Poehlein A."/>
            <person name="Muehling M."/>
            <person name="Daniel R."/>
        </authorList>
    </citation>
    <scope>NUCLEOTIDE SEQUENCE</scope>
</reference>
<accession>A0A1J5QD18</accession>
<dbReference type="AlphaFoldDB" id="A0A1J5QD18"/>
<comment type="caution">
    <text evidence="1">The sequence shown here is derived from an EMBL/GenBank/DDBJ whole genome shotgun (WGS) entry which is preliminary data.</text>
</comment>